<keyword evidence="4" id="KW-1185">Reference proteome</keyword>
<feature type="compositionally biased region" description="Low complexity" evidence="1">
    <location>
        <begin position="1"/>
        <end position="12"/>
    </location>
</feature>
<feature type="transmembrane region" description="Helical" evidence="2">
    <location>
        <begin position="106"/>
        <end position="130"/>
    </location>
</feature>
<proteinExistence type="predicted"/>
<evidence type="ECO:0000313" key="4">
    <source>
        <dbReference type="Proteomes" id="UP001177295"/>
    </source>
</evidence>
<evidence type="ECO:0000256" key="2">
    <source>
        <dbReference type="SAM" id="Phobius"/>
    </source>
</evidence>
<feature type="transmembrane region" description="Helical" evidence="2">
    <location>
        <begin position="64"/>
        <end position="86"/>
    </location>
</feature>
<dbReference type="RefSeq" id="WP_376754079.1">
    <property type="nucleotide sequence ID" value="NZ_CP124550.1"/>
</dbReference>
<organism evidence="3 4">
    <name type="scientific">Candidatus Southlakia epibionticum</name>
    <dbReference type="NCBI Taxonomy" id="3043284"/>
    <lineage>
        <taxon>Bacteria</taxon>
        <taxon>Candidatus Saccharimonadota</taxon>
        <taxon>Candidatus Saccharimonadia</taxon>
        <taxon>Candidatus Saccharimonadales</taxon>
        <taxon>Candidatus Saccharimonadaceae</taxon>
        <taxon>Candidatus Southlakia</taxon>
    </lineage>
</organism>
<dbReference type="EMBL" id="CP124550">
    <property type="protein sequence ID" value="WIO45706.1"/>
    <property type="molecule type" value="Genomic_DNA"/>
</dbReference>
<keyword evidence="2" id="KW-1133">Transmembrane helix</keyword>
<evidence type="ECO:0000313" key="3">
    <source>
        <dbReference type="EMBL" id="WIO45706.1"/>
    </source>
</evidence>
<dbReference type="Proteomes" id="UP001177295">
    <property type="component" value="Chromosome"/>
</dbReference>
<gene>
    <name evidence="3" type="ORF">SEML1_0064</name>
</gene>
<feature type="region of interest" description="Disordered" evidence="1">
    <location>
        <begin position="1"/>
        <end position="31"/>
    </location>
</feature>
<keyword evidence="2" id="KW-0812">Transmembrane</keyword>
<feature type="compositionally biased region" description="Pro residues" evidence="1">
    <location>
        <begin position="13"/>
        <end position="31"/>
    </location>
</feature>
<name>A0ABY8WVT5_9BACT</name>
<evidence type="ECO:0000256" key="1">
    <source>
        <dbReference type="SAM" id="MobiDB-lite"/>
    </source>
</evidence>
<reference evidence="3 4" key="1">
    <citation type="journal article" date="2023" name="Cell">
        <title>Genetic manipulation of Patescibacteria provides mechanistic insights into microbial dark matter and the epibiotic lifestyle.</title>
        <authorList>
            <person name="Wang Y."/>
            <person name="Gallagher L.A."/>
            <person name="Andrade P.A."/>
            <person name="Liu A."/>
            <person name="Humphreys I.R."/>
            <person name="Turkarslan S."/>
            <person name="Cutler K.J."/>
            <person name="Arrieta-Ortiz M.L."/>
            <person name="Li Y."/>
            <person name="Radey M.C."/>
            <person name="McLean J.S."/>
            <person name="Cong Q."/>
            <person name="Baker D."/>
            <person name="Baliga N.S."/>
            <person name="Peterson S.B."/>
            <person name="Mougous J.D."/>
        </authorList>
    </citation>
    <scope>NUCLEOTIDE SEQUENCE [LARGE SCALE GENOMIC DNA]</scope>
    <source>
        <strain evidence="3 4">ML1</strain>
    </source>
</reference>
<protein>
    <submittedName>
        <fullName evidence="3">DUF4190 domain-containing protein</fullName>
    </submittedName>
</protein>
<sequence length="145" mass="15204">MSNETQQTAQQTPPQPAPPVPPQPAYVPPAGQPYQQYQMPGAGQPYQQPYAQLGYAYENPGQNLGIIGIVLNVLGIGIGGLILGILSRNKSREAGMPTTIGTVSLVWGIIEVVIGFIAGIIFIAAFIIALSDPSIAPANTSSTLY</sequence>
<accession>A0ABY8WVT5</accession>
<keyword evidence="2" id="KW-0472">Membrane</keyword>